<dbReference type="Gene3D" id="3.40.640.10">
    <property type="entry name" value="Type I PLP-dependent aspartate aminotransferase-like (Major domain)"/>
    <property type="match status" value="1"/>
</dbReference>
<comment type="similarity">
    <text evidence="1">Belongs to the DegT/DnrJ/EryC1 family.</text>
</comment>
<evidence type="ECO:0000313" key="3">
    <source>
        <dbReference type="EMBL" id="GLR85542.1"/>
    </source>
</evidence>
<gene>
    <name evidence="3" type="ORF">GCM10007857_22530</name>
</gene>
<keyword evidence="1" id="KW-0663">Pyridoxal phosphate</keyword>
<comment type="caution">
    <text evidence="3">The sequence shown here is derived from an EMBL/GenBank/DDBJ whole genome shotgun (WGS) entry which is preliminary data.</text>
</comment>
<keyword evidence="3" id="KW-0032">Aminotransferase</keyword>
<evidence type="ECO:0000313" key="4">
    <source>
        <dbReference type="Proteomes" id="UP001156905"/>
    </source>
</evidence>
<proteinExistence type="inferred from homology"/>
<dbReference type="Proteomes" id="UP001156905">
    <property type="component" value="Unassembled WGS sequence"/>
</dbReference>
<dbReference type="InterPro" id="IPR015422">
    <property type="entry name" value="PyrdxlP-dep_Trfase_small"/>
</dbReference>
<keyword evidence="4" id="KW-1185">Reference proteome</keyword>
<dbReference type="CDD" id="cd00616">
    <property type="entry name" value="AHBA_syn"/>
    <property type="match status" value="1"/>
</dbReference>
<dbReference type="PANTHER" id="PTHR30244">
    <property type="entry name" value="TRANSAMINASE"/>
    <property type="match status" value="1"/>
</dbReference>
<accession>A0ABQ6ATN3</accession>
<dbReference type="PIRSF" id="PIRSF000390">
    <property type="entry name" value="PLP_StrS"/>
    <property type="match status" value="1"/>
</dbReference>
<feature type="region of interest" description="Disordered" evidence="2">
    <location>
        <begin position="1"/>
        <end position="23"/>
    </location>
</feature>
<protein>
    <submittedName>
        <fullName evidence="3">Aminotransferase DegT</fullName>
    </submittedName>
</protein>
<keyword evidence="3" id="KW-0808">Transferase</keyword>
<dbReference type="Pfam" id="PF01041">
    <property type="entry name" value="DegT_DnrJ_EryC1"/>
    <property type="match status" value="1"/>
</dbReference>
<name>A0ABQ6ATN3_9BRAD</name>
<dbReference type="SUPFAM" id="SSF53383">
    <property type="entry name" value="PLP-dependent transferases"/>
    <property type="match status" value="1"/>
</dbReference>
<dbReference type="Gene3D" id="3.90.1150.10">
    <property type="entry name" value="Aspartate Aminotransferase, domain 1"/>
    <property type="match status" value="1"/>
</dbReference>
<dbReference type="InterPro" id="IPR000653">
    <property type="entry name" value="DegT/StrS_aminotransferase"/>
</dbReference>
<sequence length="401" mass="42444">MSTTQNLQDNLKDNPQGAMNQHLRSDPIPFIDVGAQRRRLGASLNAAVARVLDHCQFVNGPEVAELEKQLAAYCGAKHVVGCASGTDALLMVLMAKNVGPGDAVLCPSFTFIATASPAARTGATPVYVDVDEATFNMSAESLKRGIATARKAGLRPVAVIPVDLFGQPADHDAIAAIAEGEGLFVLDDAAQGFGSSYKGRKLGKLALATTTSFFPAKPLGCFGDGGAIFTDDDELAATLRSIRVHGQGADKYDNVRLGLTGRLDTMQAAILIEKLKIFDDEIAARNKVAERYARGLSNIVTVPRLAPGSTSVWAQYTIRLPEGTDRDGFAAALKAQGVPTAIYYAKSMHQQTAYKHYPVADGGLPVCESLSEDVISLPMHAYLDEASQERIIAAVRGAIAG</sequence>
<dbReference type="GO" id="GO:0008483">
    <property type="term" value="F:transaminase activity"/>
    <property type="evidence" value="ECO:0007669"/>
    <property type="project" value="UniProtKB-KW"/>
</dbReference>
<dbReference type="EMBL" id="BSOW01000006">
    <property type="protein sequence ID" value="GLR85542.1"/>
    <property type="molecule type" value="Genomic_DNA"/>
</dbReference>
<dbReference type="InterPro" id="IPR015424">
    <property type="entry name" value="PyrdxlP-dep_Trfase"/>
</dbReference>
<evidence type="ECO:0000256" key="1">
    <source>
        <dbReference type="RuleBase" id="RU004508"/>
    </source>
</evidence>
<dbReference type="PANTHER" id="PTHR30244:SF42">
    <property type="entry name" value="UDP-2-ACETAMIDO-2-DEOXY-3-OXO-D-GLUCURONATE AMINOTRANSFERASE"/>
    <property type="match status" value="1"/>
</dbReference>
<dbReference type="InterPro" id="IPR015421">
    <property type="entry name" value="PyrdxlP-dep_Trfase_major"/>
</dbReference>
<organism evidence="3 4">
    <name type="scientific">Bradyrhizobium iriomotense</name>
    <dbReference type="NCBI Taxonomy" id="441950"/>
    <lineage>
        <taxon>Bacteria</taxon>
        <taxon>Pseudomonadati</taxon>
        <taxon>Pseudomonadota</taxon>
        <taxon>Alphaproteobacteria</taxon>
        <taxon>Hyphomicrobiales</taxon>
        <taxon>Nitrobacteraceae</taxon>
        <taxon>Bradyrhizobium</taxon>
    </lineage>
</organism>
<reference evidence="4" key="1">
    <citation type="journal article" date="2019" name="Int. J. Syst. Evol. Microbiol.">
        <title>The Global Catalogue of Microorganisms (GCM) 10K type strain sequencing project: providing services to taxonomists for standard genome sequencing and annotation.</title>
        <authorList>
            <consortium name="The Broad Institute Genomics Platform"/>
            <consortium name="The Broad Institute Genome Sequencing Center for Infectious Disease"/>
            <person name="Wu L."/>
            <person name="Ma J."/>
        </authorList>
    </citation>
    <scope>NUCLEOTIDE SEQUENCE [LARGE SCALE GENOMIC DNA]</scope>
    <source>
        <strain evidence="4">NBRC 102520</strain>
    </source>
</reference>
<evidence type="ECO:0000256" key="2">
    <source>
        <dbReference type="SAM" id="MobiDB-lite"/>
    </source>
</evidence>